<dbReference type="AlphaFoldDB" id="A0A6A4TA98"/>
<dbReference type="PROSITE" id="PS00601">
    <property type="entry name" value="IRF_1"/>
    <property type="match status" value="1"/>
</dbReference>
<dbReference type="GO" id="GO:0002376">
    <property type="term" value="P:immune system process"/>
    <property type="evidence" value="ECO:0007669"/>
    <property type="project" value="TreeGrafter"/>
</dbReference>
<evidence type="ECO:0000256" key="3">
    <source>
        <dbReference type="ARBA" id="ARBA00022843"/>
    </source>
</evidence>
<evidence type="ECO:0000256" key="7">
    <source>
        <dbReference type="ARBA" id="ARBA00023163"/>
    </source>
</evidence>
<dbReference type="Pfam" id="PF00605">
    <property type="entry name" value="IRF"/>
    <property type="match status" value="1"/>
</dbReference>
<keyword evidence="4" id="KW-0805">Transcription regulation</keyword>
<keyword evidence="8" id="KW-0539">Nucleus</keyword>
<dbReference type="EMBL" id="VEVO01000004">
    <property type="protein sequence ID" value="KAF0043367.1"/>
    <property type="molecule type" value="Genomic_DNA"/>
</dbReference>
<keyword evidence="2" id="KW-1017">Isopeptide bond</keyword>
<dbReference type="GO" id="GO:0000981">
    <property type="term" value="F:DNA-binding transcription factor activity, RNA polymerase II-specific"/>
    <property type="evidence" value="ECO:0007669"/>
    <property type="project" value="TreeGrafter"/>
</dbReference>
<keyword evidence="6" id="KW-0010">Activator</keyword>
<evidence type="ECO:0000256" key="9">
    <source>
        <dbReference type="SAM" id="MobiDB-lite"/>
    </source>
</evidence>
<gene>
    <name evidence="11" type="ORF">F2P81_004704</name>
</gene>
<dbReference type="InterPro" id="IPR019817">
    <property type="entry name" value="Interferon_reg_fac_CS"/>
</dbReference>
<dbReference type="PROSITE" id="PS51507">
    <property type="entry name" value="IRF_2"/>
    <property type="match status" value="1"/>
</dbReference>
<dbReference type="SUPFAM" id="SSF46785">
    <property type="entry name" value="Winged helix' DNA-binding domain"/>
    <property type="match status" value="1"/>
</dbReference>
<protein>
    <recommendedName>
        <fullName evidence="10">IRF tryptophan pentad repeat domain-containing protein</fullName>
    </recommendedName>
</protein>
<dbReference type="Gene3D" id="1.10.10.10">
    <property type="entry name" value="Winged helix-like DNA-binding domain superfamily/Winged helix DNA-binding domain"/>
    <property type="match status" value="1"/>
</dbReference>
<evidence type="ECO:0000256" key="1">
    <source>
        <dbReference type="ARBA" id="ARBA00004123"/>
    </source>
</evidence>
<organism evidence="11 12">
    <name type="scientific">Scophthalmus maximus</name>
    <name type="common">Turbot</name>
    <name type="synonym">Psetta maxima</name>
    <dbReference type="NCBI Taxonomy" id="52904"/>
    <lineage>
        <taxon>Eukaryota</taxon>
        <taxon>Metazoa</taxon>
        <taxon>Chordata</taxon>
        <taxon>Craniata</taxon>
        <taxon>Vertebrata</taxon>
        <taxon>Euteleostomi</taxon>
        <taxon>Actinopterygii</taxon>
        <taxon>Neopterygii</taxon>
        <taxon>Teleostei</taxon>
        <taxon>Neoteleostei</taxon>
        <taxon>Acanthomorphata</taxon>
        <taxon>Carangaria</taxon>
        <taxon>Pleuronectiformes</taxon>
        <taxon>Pleuronectoidei</taxon>
        <taxon>Scophthalmidae</taxon>
        <taxon>Scophthalmus</taxon>
    </lineage>
</organism>
<dbReference type="PANTHER" id="PTHR11949">
    <property type="entry name" value="INTERFERON REGULATORY FACTOR"/>
    <property type="match status" value="1"/>
</dbReference>
<dbReference type="Proteomes" id="UP000438429">
    <property type="component" value="Unassembled WGS sequence"/>
</dbReference>
<evidence type="ECO:0000259" key="10">
    <source>
        <dbReference type="PROSITE" id="PS51507"/>
    </source>
</evidence>
<dbReference type="CDD" id="cd00103">
    <property type="entry name" value="IRF"/>
    <property type="match status" value="1"/>
</dbReference>
<dbReference type="PRINTS" id="PR00267">
    <property type="entry name" value="INTFRNREGFCT"/>
</dbReference>
<evidence type="ECO:0000313" key="11">
    <source>
        <dbReference type="EMBL" id="KAF0043367.1"/>
    </source>
</evidence>
<keyword evidence="7" id="KW-0804">Transcription</keyword>
<dbReference type="InterPro" id="IPR001346">
    <property type="entry name" value="Interferon_reg_fact_DNA-bd_dom"/>
</dbReference>
<comment type="caution">
    <text evidence="11">The sequence shown here is derived from an EMBL/GenBank/DDBJ whole genome shotgun (WGS) entry which is preliminary data.</text>
</comment>
<evidence type="ECO:0000256" key="4">
    <source>
        <dbReference type="ARBA" id="ARBA00023015"/>
    </source>
</evidence>
<keyword evidence="5" id="KW-0238">DNA-binding</keyword>
<reference evidence="11 12" key="1">
    <citation type="submission" date="2019-06" db="EMBL/GenBank/DDBJ databases">
        <title>Draft genomes of female and male turbot (Scophthalmus maximus).</title>
        <authorList>
            <person name="Xu H."/>
            <person name="Xu X.-W."/>
            <person name="Shao C."/>
            <person name="Chen S."/>
        </authorList>
    </citation>
    <scope>NUCLEOTIDE SEQUENCE [LARGE SCALE GENOMIC DNA]</scope>
    <source>
        <strain evidence="11">Ysfricsl-2016a</strain>
        <tissue evidence="11">Blood</tissue>
    </source>
</reference>
<sequence length="280" mass="32154">MQQPGRLRLRPWLEEQIQSGGYPGVSWLDQSAQIFQIPWTHAARHGWSIDRDATLFRSWAMHTGRYRPGKDKPDPKTWKANFRCALNSLPDVCELREHSRKRGSNAYRVYRMLPSAQTHRRRRGLRFNRPRERRAGPGDDTCTTHAWPTATTIRLNSDPPPRVETAAEEISSSTTTHGMWEAKPEEQEENEAVFKVSDTSLTDSQQQNFIFRTKYCEVEPVSSAAVDGAFEQRRPLEPNRGAEEMEDSHTVGPLALYGTVHTTHTQYAGQNDWHRRISST</sequence>
<keyword evidence="3" id="KW-0832">Ubl conjugation</keyword>
<feature type="domain" description="IRF tryptophan pentad repeat" evidence="10">
    <location>
        <begin position="6"/>
        <end position="114"/>
    </location>
</feature>
<evidence type="ECO:0000256" key="2">
    <source>
        <dbReference type="ARBA" id="ARBA00022499"/>
    </source>
</evidence>
<evidence type="ECO:0000256" key="5">
    <source>
        <dbReference type="ARBA" id="ARBA00023125"/>
    </source>
</evidence>
<feature type="region of interest" description="Disordered" evidence="9">
    <location>
        <begin position="170"/>
        <end position="191"/>
    </location>
</feature>
<name>A0A6A4TA98_SCOMX</name>
<evidence type="ECO:0000256" key="6">
    <source>
        <dbReference type="ARBA" id="ARBA00023159"/>
    </source>
</evidence>
<evidence type="ECO:0000313" key="12">
    <source>
        <dbReference type="Proteomes" id="UP000438429"/>
    </source>
</evidence>
<dbReference type="PANTHER" id="PTHR11949:SF50">
    <property type="entry name" value="INTERFERON REGULATORY FACTOR"/>
    <property type="match status" value="1"/>
</dbReference>
<proteinExistence type="predicted"/>
<dbReference type="InterPro" id="IPR036390">
    <property type="entry name" value="WH_DNA-bd_sf"/>
</dbReference>
<accession>A0A6A4TA98</accession>
<dbReference type="InterPro" id="IPR036388">
    <property type="entry name" value="WH-like_DNA-bd_sf"/>
</dbReference>
<comment type="subcellular location">
    <subcellularLocation>
        <location evidence="1">Nucleus</location>
    </subcellularLocation>
</comment>
<dbReference type="FunFam" id="1.10.10.10:FF:000065">
    <property type="entry name" value="Interferon regulatory factor"/>
    <property type="match status" value="1"/>
</dbReference>
<evidence type="ECO:0000256" key="8">
    <source>
        <dbReference type="ARBA" id="ARBA00023242"/>
    </source>
</evidence>
<dbReference type="GO" id="GO:0000978">
    <property type="term" value="F:RNA polymerase II cis-regulatory region sequence-specific DNA binding"/>
    <property type="evidence" value="ECO:0007669"/>
    <property type="project" value="TreeGrafter"/>
</dbReference>
<dbReference type="SMART" id="SM00348">
    <property type="entry name" value="IRF"/>
    <property type="match status" value="1"/>
</dbReference>
<dbReference type="GO" id="GO:0005634">
    <property type="term" value="C:nucleus"/>
    <property type="evidence" value="ECO:0007669"/>
    <property type="project" value="UniProtKB-SubCell"/>
</dbReference>